<accession>A0A4E0RN15</accession>
<feature type="signal peptide" evidence="1">
    <location>
        <begin position="1"/>
        <end position="16"/>
    </location>
</feature>
<evidence type="ECO:0000313" key="2">
    <source>
        <dbReference type="EMBL" id="THD28211.1"/>
    </source>
</evidence>
<dbReference type="EMBL" id="JXXN02000208">
    <property type="protein sequence ID" value="THD28211.1"/>
    <property type="molecule type" value="Genomic_DNA"/>
</dbReference>
<dbReference type="AlphaFoldDB" id="A0A4E0RN15"/>
<reference evidence="2" key="1">
    <citation type="submission" date="2019-03" db="EMBL/GenBank/DDBJ databases">
        <title>Improved annotation for the trematode Fasciola hepatica.</title>
        <authorList>
            <person name="Choi Y.-J."/>
            <person name="Martin J."/>
            <person name="Mitreva M."/>
        </authorList>
    </citation>
    <scope>NUCLEOTIDE SEQUENCE [LARGE SCALE GENOMIC DNA]</scope>
</reference>
<feature type="chain" id="PRO_5020027984" evidence="1">
    <location>
        <begin position="17"/>
        <end position="188"/>
    </location>
</feature>
<dbReference type="Proteomes" id="UP000230066">
    <property type="component" value="Unassembled WGS sequence"/>
</dbReference>
<comment type="caution">
    <text evidence="2">The sequence shown here is derived from an EMBL/GenBank/DDBJ whole genome shotgun (WGS) entry which is preliminary data.</text>
</comment>
<organism evidence="2 3">
    <name type="scientific">Fasciola hepatica</name>
    <name type="common">Liver fluke</name>
    <dbReference type="NCBI Taxonomy" id="6192"/>
    <lineage>
        <taxon>Eukaryota</taxon>
        <taxon>Metazoa</taxon>
        <taxon>Spiralia</taxon>
        <taxon>Lophotrochozoa</taxon>
        <taxon>Platyhelminthes</taxon>
        <taxon>Trematoda</taxon>
        <taxon>Digenea</taxon>
        <taxon>Plagiorchiida</taxon>
        <taxon>Echinostomata</taxon>
        <taxon>Echinostomatoidea</taxon>
        <taxon>Fasciolidae</taxon>
        <taxon>Fasciola</taxon>
    </lineage>
</organism>
<evidence type="ECO:0000313" key="3">
    <source>
        <dbReference type="Proteomes" id="UP000230066"/>
    </source>
</evidence>
<name>A0A4E0RN15_FASHE</name>
<sequence length="188" mass="21290">MILLIILFVSSTNVVGRKGPNSLLRKDEALVEKKVSEPADELPTMEQDPNNAALNKWLTKKPRRDTPEVSPMAGYFYPEKSGDILLKLDNLRELPSFRCYTCTGCDDILYLDEITIASDCTECVILLRSSGLLDRLCNHKPYTHCREDFRARCCQGDLCNRGKKSRSSSHAFVISTVTIIFMECLHKL</sequence>
<proteinExistence type="predicted"/>
<keyword evidence="1" id="KW-0732">Signal</keyword>
<gene>
    <name evidence="2" type="ORF">D915_000988</name>
</gene>
<evidence type="ECO:0000256" key="1">
    <source>
        <dbReference type="SAM" id="SignalP"/>
    </source>
</evidence>
<protein>
    <submittedName>
        <fullName evidence="2">Uncharacterized protein</fullName>
    </submittedName>
</protein>
<keyword evidence="3" id="KW-1185">Reference proteome</keyword>